<feature type="domain" description="DEAD-box RNA helicase Q" evidence="11">
    <location>
        <begin position="6"/>
        <end position="34"/>
    </location>
</feature>
<dbReference type="Pfam" id="PF13959">
    <property type="entry name" value="CTE_SPB4"/>
    <property type="match status" value="1"/>
</dbReference>
<evidence type="ECO:0000256" key="7">
    <source>
        <dbReference type="RuleBase" id="RU365068"/>
    </source>
</evidence>
<accession>A0A9K3GJ49</accession>
<dbReference type="Gene3D" id="3.40.50.300">
    <property type="entry name" value="P-loop containing nucleotide triphosphate hydrolases"/>
    <property type="match status" value="2"/>
</dbReference>
<dbReference type="InterPro" id="IPR027417">
    <property type="entry name" value="P-loop_NTPase"/>
</dbReference>
<comment type="similarity">
    <text evidence="7">Belongs to the DEAD box helicase family.</text>
</comment>
<keyword evidence="3 7" id="KW-0347">Helicase</keyword>
<evidence type="ECO:0000259" key="9">
    <source>
        <dbReference type="PROSITE" id="PS51192"/>
    </source>
</evidence>
<keyword evidence="1 7" id="KW-0547">Nucleotide-binding</keyword>
<keyword evidence="2 7" id="KW-0378">Hydrolase</keyword>
<dbReference type="InterPro" id="IPR025313">
    <property type="entry name" value="SPB4-like_CTE"/>
</dbReference>
<dbReference type="OrthoDB" id="10259640at2759"/>
<feature type="compositionally biased region" description="Low complexity" evidence="8">
    <location>
        <begin position="560"/>
        <end position="574"/>
    </location>
</feature>
<name>A0A9K3GJ49_9EUKA</name>
<sequence>EYVAPKKFSQLPLSLKTREGLREMDFRSLTPIQRQSIPHALAGRDIIGAAKTGSGKTLAFVIPLLENLYRQRWQRSDGLGALILAPTRELAIQIYSVLTEVGQFHSLSCGLVVGGHHLETEASVVGRMNILVATPGRLLHHLQESAELNADHLAVFVMDESDMLLEMGFKSTLDAILEYLPAPSSAANSLQTLMFTATPPPLTIEDFTNPQPLPRVRGKSKAQKRKEALIMLARVRFERPELIYAQTQALSLKGKTEGDAESADTPKTTGVAPTPKRLVQVAVSQDPQDKLNTLFSFMRSHLHVRCIVFVSTQRQAAHIHAAFQELEVGCPIMCLSGKQRQTTRQDVYFKFHNAKSGYLIATDVAARGLDFPNVDYVIQLDCPPDVRSYLHRAGRAARLDRRGTSLLLLAPSEKAFLTRLRAEHVPILEKSITLKRRISITSALSAVMAKHPKILHLGKKAIVSYAKSIQCQSDKEVFGKADDLPLAEMAMAWGLPGVPVIRGSAAAEAQRIQDDDDDLFTEAPVQERPAPSAVSRLISLKRDRQQAAEDAESDEESEEGSVSSSEVEGSGSESEASESESESEGSVSDSDSDSDSDSEDGPSGPAAKRAALEALALSMLKRK</sequence>
<gene>
    <name evidence="12" type="ORF">KIPB_007514</name>
</gene>
<dbReference type="InterPro" id="IPR014001">
    <property type="entry name" value="Helicase_ATP-bd"/>
</dbReference>
<feature type="domain" description="Helicase ATP-binding" evidence="9">
    <location>
        <begin position="37"/>
        <end position="217"/>
    </location>
</feature>
<dbReference type="SMART" id="SM00487">
    <property type="entry name" value="DEXDc"/>
    <property type="match status" value="1"/>
</dbReference>
<dbReference type="GO" id="GO:0005524">
    <property type="term" value="F:ATP binding"/>
    <property type="evidence" value="ECO:0007669"/>
    <property type="project" value="UniProtKB-UniRule"/>
</dbReference>
<comment type="function">
    <text evidence="7">RNA helicase.</text>
</comment>
<feature type="domain" description="Helicase C-terminal" evidence="10">
    <location>
        <begin position="290"/>
        <end position="444"/>
    </location>
</feature>
<dbReference type="GO" id="GO:0016787">
    <property type="term" value="F:hydrolase activity"/>
    <property type="evidence" value="ECO:0007669"/>
    <property type="project" value="UniProtKB-KW"/>
</dbReference>
<dbReference type="PANTHER" id="PTHR24031">
    <property type="entry name" value="RNA HELICASE"/>
    <property type="match status" value="1"/>
</dbReference>
<evidence type="ECO:0000256" key="5">
    <source>
        <dbReference type="ARBA" id="ARBA00022884"/>
    </source>
</evidence>
<comment type="domain">
    <text evidence="7">The Q motif is unique to and characteristic of the DEAD box family of RNA helicases and controls ATP binding and hydrolysis.</text>
</comment>
<reference evidence="12 13" key="1">
    <citation type="journal article" date="2018" name="PLoS ONE">
        <title>The draft genome of Kipferlia bialata reveals reductive genome evolution in fornicate parasites.</title>
        <authorList>
            <person name="Tanifuji G."/>
            <person name="Takabayashi S."/>
            <person name="Kume K."/>
            <person name="Takagi M."/>
            <person name="Nakayama T."/>
            <person name="Kamikawa R."/>
            <person name="Inagaki Y."/>
            <person name="Hashimoto T."/>
        </authorList>
    </citation>
    <scope>NUCLEOTIDE SEQUENCE [LARGE SCALE GENOMIC DNA]</scope>
    <source>
        <strain evidence="12">NY0173</strain>
    </source>
</reference>
<dbReference type="InterPro" id="IPR001650">
    <property type="entry name" value="Helicase_C-like"/>
</dbReference>
<dbReference type="PROSITE" id="PS51194">
    <property type="entry name" value="HELICASE_CTER"/>
    <property type="match status" value="1"/>
</dbReference>
<dbReference type="InterPro" id="IPR011545">
    <property type="entry name" value="DEAD/DEAH_box_helicase_dom"/>
</dbReference>
<feature type="region of interest" description="Disordered" evidence="8">
    <location>
        <begin position="522"/>
        <end position="610"/>
    </location>
</feature>
<evidence type="ECO:0000256" key="3">
    <source>
        <dbReference type="ARBA" id="ARBA00022806"/>
    </source>
</evidence>
<protein>
    <recommendedName>
        <fullName evidence="7">ATP-dependent RNA helicase</fullName>
        <ecNumber evidence="7">3.6.4.13</ecNumber>
    </recommendedName>
</protein>
<keyword evidence="13" id="KW-1185">Reference proteome</keyword>
<keyword evidence="4 7" id="KW-0067">ATP-binding</keyword>
<dbReference type="SUPFAM" id="SSF52540">
    <property type="entry name" value="P-loop containing nucleoside triphosphate hydrolases"/>
    <property type="match status" value="1"/>
</dbReference>
<evidence type="ECO:0000256" key="6">
    <source>
        <dbReference type="PROSITE-ProRule" id="PRU00552"/>
    </source>
</evidence>
<evidence type="ECO:0000313" key="12">
    <source>
        <dbReference type="EMBL" id="GIQ85784.1"/>
    </source>
</evidence>
<dbReference type="Pfam" id="PF00271">
    <property type="entry name" value="Helicase_C"/>
    <property type="match status" value="1"/>
</dbReference>
<proteinExistence type="inferred from homology"/>
<evidence type="ECO:0000259" key="11">
    <source>
        <dbReference type="PROSITE" id="PS51195"/>
    </source>
</evidence>
<dbReference type="Pfam" id="PF00270">
    <property type="entry name" value="DEAD"/>
    <property type="match status" value="1"/>
</dbReference>
<evidence type="ECO:0000256" key="8">
    <source>
        <dbReference type="SAM" id="MobiDB-lite"/>
    </source>
</evidence>
<evidence type="ECO:0000313" key="13">
    <source>
        <dbReference type="Proteomes" id="UP000265618"/>
    </source>
</evidence>
<dbReference type="InterPro" id="IPR014014">
    <property type="entry name" value="RNA_helicase_DEAD_Q_motif"/>
</dbReference>
<organism evidence="12 13">
    <name type="scientific">Kipferlia bialata</name>
    <dbReference type="NCBI Taxonomy" id="797122"/>
    <lineage>
        <taxon>Eukaryota</taxon>
        <taxon>Metamonada</taxon>
        <taxon>Carpediemonas-like organisms</taxon>
        <taxon>Kipferlia</taxon>
    </lineage>
</organism>
<dbReference type="AlphaFoldDB" id="A0A9K3GJ49"/>
<feature type="compositionally biased region" description="Acidic residues" evidence="8">
    <location>
        <begin position="590"/>
        <end position="600"/>
    </location>
</feature>
<comment type="caution">
    <text evidence="12">The sequence shown here is derived from an EMBL/GenBank/DDBJ whole genome shotgun (WGS) entry which is preliminary data.</text>
</comment>
<dbReference type="PROSITE" id="PS51192">
    <property type="entry name" value="HELICASE_ATP_BIND_1"/>
    <property type="match status" value="1"/>
</dbReference>
<dbReference type="GO" id="GO:0003723">
    <property type="term" value="F:RNA binding"/>
    <property type="evidence" value="ECO:0007669"/>
    <property type="project" value="UniProtKB-UniRule"/>
</dbReference>
<evidence type="ECO:0000256" key="1">
    <source>
        <dbReference type="ARBA" id="ARBA00022741"/>
    </source>
</evidence>
<keyword evidence="5 7" id="KW-0694">RNA-binding</keyword>
<dbReference type="CDD" id="cd18787">
    <property type="entry name" value="SF2_C_DEAD"/>
    <property type="match status" value="1"/>
</dbReference>
<dbReference type="EMBL" id="BDIP01002135">
    <property type="protein sequence ID" value="GIQ85784.1"/>
    <property type="molecule type" value="Genomic_DNA"/>
</dbReference>
<feature type="short sequence motif" description="Q motif" evidence="6">
    <location>
        <begin position="6"/>
        <end position="34"/>
    </location>
</feature>
<dbReference type="SMART" id="SM00490">
    <property type="entry name" value="HELICc"/>
    <property type="match status" value="1"/>
</dbReference>
<feature type="compositionally biased region" description="Acidic residues" evidence="8">
    <location>
        <begin position="549"/>
        <end position="559"/>
    </location>
</feature>
<dbReference type="EC" id="3.6.4.13" evidence="7"/>
<feature type="non-terminal residue" evidence="12">
    <location>
        <position position="1"/>
    </location>
</feature>
<evidence type="ECO:0000256" key="4">
    <source>
        <dbReference type="ARBA" id="ARBA00022840"/>
    </source>
</evidence>
<evidence type="ECO:0000259" key="10">
    <source>
        <dbReference type="PROSITE" id="PS51194"/>
    </source>
</evidence>
<dbReference type="PROSITE" id="PS51195">
    <property type="entry name" value="Q_MOTIF"/>
    <property type="match status" value="1"/>
</dbReference>
<dbReference type="GO" id="GO:0003724">
    <property type="term" value="F:RNA helicase activity"/>
    <property type="evidence" value="ECO:0007669"/>
    <property type="project" value="UniProtKB-EC"/>
</dbReference>
<dbReference type="Proteomes" id="UP000265618">
    <property type="component" value="Unassembled WGS sequence"/>
</dbReference>
<dbReference type="SMART" id="SM01178">
    <property type="entry name" value="DUF4217"/>
    <property type="match status" value="1"/>
</dbReference>
<evidence type="ECO:0000256" key="2">
    <source>
        <dbReference type="ARBA" id="ARBA00022801"/>
    </source>
</evidence>
<comment type="catalytic activity">
    <reaction evidence="7">
        <text>ATP + H2O = ADP + phosphate + H(+)</text>
        <dbReference type="Rhea" id="RHEA:13065"/>
        <dbReference type="ChEBI" id="CHEBI:15377"/>
        <dbReference type="ChEBI" id="CHEBI:15378"/>
        <dbReference type="ChEBI" id="CHEBI:30616"/>
        <dbReference type="ChEBI" id="CHEBI:43474"/>
        <dbReference type="ChEBI" id="CHEBI:456216"/>
        <dbReference type="EC" id="3.6.4.13"/>
    </reaction>
</comment>